<dbReference type="EMBL" id="JAAGWQ010000025">
    <property type="protein sequence ID" value="KAF5677566.1"/>
    <property type="molecule type" value="Genomic_DNA"/>
</dbReference>
<reference evidence="2 3" key="1">
    <citation type="submission" date="2020-05" db="EMBL/GenBank/DDBJ databases">
        <title>Identification and distribution of gene clusters putatively required for synthesis of sphingolipid metabolism inhibitors in phylogenetically diverse species of the filamentous fungus Fusarium.</title>
        <authorList>
            <person name="Kim H.-S."/>
            <person name="Busman M."/>
            <person name="Brown D.W."/>
            <person name="Divon H."/>
            <person name="Uhlig S."/>
            <person name="Proctor R.H."/>
        </authorList>
    </citation>
    <scope>NUCLEOTIDE SEQUENCE [LARGE SCALE GENOMIC DNA]</scope>
    <source>
        <strain evidence="2 3">NRRL 20693</strain>
    </source>
</reference>
<feature type="chain" id="PRO_5034948484" description="Apple domain-containing protein" evidence="1">
    <location>
        <begin position="20"/>
        <end position="381"/>
    </location>
</feature>
<sequence length="381" mass="40723">MVAFKSIFVLLALSTEALAATPSLICATDVGTETVKNVPTTTLTTVKHVTVVKEIIRKVNVVVIPVAKTTTSWTTEFTLSTFTAEPEIETETMTTFAQNIQTIYRTNVVTTTSTTTTASTNYLTLTEARMASFTGIQDDSLKVKERAVKKAANVQLLSAKTVVLYPQRVRCSKEIPSYTTKVVTTTVQGPRTTLKPKTKTITSTTVSTIVTTECPDCVTTETETEEQTITTMRVIQQLSTLAQTVTVEMRVPQATVYAACDSSNILLTDNNGGRVVGITDATSDTMPTVLGDNYTAASCCAECAKRPNCRVSLLGQIAGLSSTKASTCSLFLATDVSKCANGKQPVFAKYVTSNTSPAQPRYVYSNGPCGQLTNGGDIGSN</sequence>
<dbReference type="Proteomes" id="UP000567885">
    <property type="component" value="Unassembled WGS sequence"/>
</dbReference>
<keyword evidence="3" id="KW-1185">Reference proteome</keyword>
<name>A0A8H5WZ98_FUSHE</name>
<comment type="caution">
    <text evidence="2">The sequence shown here is derived from an EMBL/GenBank/DDBJ whole genome shotgun (WGS) entry which is preliminary data.</text>
</comment>
<keyword evidence="1" id="KW-0732">Signal</keyword>
<protein>
    <recommendedName>
        <fullName evidence="4">Apple domain-containing protein</fullName>
    </recommendedName>
</protein>
<gene>
    <name evidence="2" type="ORF">FHETE_1617</name>
</gene>
<evidence type="ECO:0000313" key="2">
    <source>
        <dbReference type="EMBL" id="KAF5677566.1"/>
    </source>
</evidence>
<evidence type="ECO:0000256" key="1">
    <source>
        <dbReference type="SAM" id="SignalP"/>
    </source>
</evidence>
<proteinExistence type="predicted"/>
<dbReference type="AlphaFoldDB" id="A0A8H5WZ98"/>
<feature type="signal peptide" evidence="1">
    <location>
        <begin position="1"/>
        <end position="19"/>
    </location>
</feature>
<organism evidence="2 3">
    <name type="scientific">Fusarium heterosporum</name>
    <dbReference type="NCBI Taxonomy" id="42747"/>
    <lineage>
        <taxon>Eukaryota</taxon>
        <taxon>Fungi</taxon>
        <taxon>Dikarya</taxon>
        <taxon>Ascomycota</taxon>
        <taxon>Pezizomycotina</taxon>
        <taxon>Sordariomycetes</taxon>
        <taxon>Hypocreomycetidae</taxon>
        <taxon>Hypocreales</taxon>
        <taxon>Nectriaceae</taxon>
        <taxon>Fusarium</taxon>
        <taxon>Fusarium heterosporum species complex</taxon>
    </lineage>
</organism>
<evidence type="ECO:0008006" key="4">
    <source>
        <dbReference type="Google" id="ProtNLM"/>
    </source>
</evidence>
<evidence type="ECO:0000313" key="3">
    <source>
        <dbReference type="Proteomes" id="UP000567885"/>
    </source>
</evidence>
<dbReference type="OrthoDB" id="5105252at2759"/>
<accession>A0A8H5WZ98</accession>